<protein>
    <submittedName>
        <fullName evidence="1">Uncharacterized protein</fullName>
    </submittedName>
</protein>
<dbReference type="AlphaFoldDB" id="A0A645F959"/>
<evidence type="ECO:0000313" key="1">
    <source>
        <dbReference type="EMBL" id="MPN09869.1"/>
    </source>
</evidence>
<name>A0A645F959_9ZZZZ</name>
<comment type="caution">
    <text evidence="1">The sequence shown here is derived from an EMBL/GenBank/DDBJ whole genome shotgun (WGS) entry which is preliminary data.</text>
</comment>
<dbReference type="EMBL" id="VSSQ01055996">
    <property type="protein sequence ID" value="MPN09869.1"/>
    <property type="molecule type" value="Genomic_DNA"/>
</dbReference>
<proteinExistence type="predicted"/>
<gene>
    <name evidence="1" type="ORF">SDC9_157162</name>
</gene>
<organism evidence="1">
    <name type="scientific">bioreactor metagenome</name>
    <dbReference type="NCBI Taxonomy" id="1076179"/>
    <lineage>
        <taxon>unclassified sequences</taxon>
        <taxon>metagenomes</taxon>
        <taxon>ecological metagenomes</taxon>
    </lineage>
</organism>
<accession>A0A645F959</accession>
<sequence>MVNGELHLPGAVHADARAGVGGKAAEEFSQPAEFHILFIYHTLLAQGDNLFAGGKYVALLIQRQDILADQFYIILPQLHKMSLDGVAGKGAGSHRDLNLFSLVGLKLHK</sequence>
<reference evidence="1" key="1">
    <citation type="submission" date="2019-08" db="EMBL/GenBank/DDBJ databases">
        <authorList>
            <person name="Kucharzyk K."/>
            <person name="Murdoch R.W."/>
            <person name="Higgins S."/>
            <person name="Loffler F."/>
        </authorList>
    </citation>
    <scope>NUCLEOTIDE SEQUENCE</scope>
</reference>